<dbReference type="AlphaFoldDB" id="A0A164YZG0"/>
<dbReference type="EMBL" id="KV419397">
    <property type="protein sequence ID" value="KZS97389.1"/>
    <property type="molecule type" value="Genomic_DNA"/>
</dbReference>
<protein>
    <recommendedName>
        <fullName evidence="3">F-box domain-containing protein</fullName>
    </recommendedName>
</protein>
<sequence>MYIRLPPELWGKVAYALRKTNAESLRRKTREEWTSENQSLLALCLTSKMFNGEAVPALWSEVIISAKVDLAVLDARASPILAQLEQSDFHYATYMKRLSILHVDTIHGDHWPPIVPLPSLTSTLERILTACRNLDCLRIYCNNDTIPILNHLSTLIFPRLKMLRLGIRLNNSQLNDIVSNFLLAHPGLLEVRLGEGTGTSVWKRMRESNPLPLVNRFEGTLAQLLMFSQPKTLCILRVSRSNPRGSHDSRPSIIRQLNRLPNPFVGVTHITFALHPIPLDTLDILQTVADTFPSLVVLDGFGVSADFIEFIQHGIKNVKRISSRLPKLRGLVIYEMVSRTIHSRWEFYEFQTPSEMTMEQAFSRLLRLFPALREAKHVRKYLREEIVREMKVIYSKKGMEVMRGERRTTA</sequence>
<dbReference type="Proteomes" id="UP000076722">
    <property type="component" value="Unassembled WGS sequence"/>
</dbReference>
<keyword evidence="2" id="KW-1185">Reference proteome</keyword>
<proteinExistence type="predicted"/>
<reference evidence="1 2" key="1">
    <citation type="journal article" date="2016" name="Mol. Biol. Evol.">
        <title>Comparative Genomics of Early-Diverging Mushroom-Forming Fungi Provides Insights into the Origins of Lignocellulose Decay Capabilities.</title>
        <authorList>
            <person name="Nagy L.G."/>
            <person name="Riley R."/>
            <person name="Tritt A."/>
            <person name="Adam C."/>
            <person name="Daum C."/>
            <person name="Floudas D."/>
            <person name="Sun H."/>
            <person name="Yadav J.S."/>
            <person name="Pangilinan J."/>
            <person name="Larsson K.H."/>
            <person name="Matsuura K."/>
            <person name="Barry K."/>
            <person name="Labutti K."/>
            <person name="Kuo R."/>
            <person name="Ohm R.A."/>
            <person name="Bhattacharya S.S."/>
            <person name="Shirouzu T."/>
            <person name="Yoshinaga Y."/>
            <person name="Martin F.M."/>
            <person name="Grigoriev I.V."/>
            <person name="Hibbett D.S."/>
        </authorList>
    </citation>
    <scope>NUCLEOTIDE SEQUENCE [LARGE SCALE GENOMIC DNA]</scope>
    <source>
        <strain evidence="1 2">HHB9708</strain>
    </source>
</reference>
<accession>A0A164YZG0</accession>
<name>A0A164YZG0_9AGAM</name>
<evidence type="ECO:0000313" key="2">
    <source>
        <dbReference type="Proteomes" id="UP000076722"/>
    </source>
</evidence>
<evidence type="ECO:0000313" key="1">
    <source>
        <dbReference type="EMBL" id="KZS97389.1"/>
    </source>
</evidence>
<evidence type="ECO:0008006" key="3">
    <source>
        <dbReference type="Google" id="ProtNLM"/>
    </source>
</evidence>
<organism evidence="1 2">
    <name type="scientific">Sistotremastrum niveocremeum HHB9708</name>
    <dbReference type="NCBI Taxonomy" id="1314777"/>
    <lineage>
        <taxon>Eukaryota</taxon>
        <taxon>Fungi</taxon>
        <taxon>Dikarya</taxon>
        <taxon>Basidiomycota</taxon>
        <taxon>Agaricomycotina</taxon>
        <taxon>Agaricomycetes</taxon>
        <taxon>Sistotremastrales</taxon>
        <taxon>Sistotremastraceae</taxon>
        <taxon>Sertulicium</taxon>
        <taxon>Sertulicium niveocremeum</taxon>
    </lineage>
</organism>
<gene>
    <name evidence="1" type="ORF">SISNIDRAFT_547350</name>
</gene>